<gene>
    <name evidence="2" type="ORF">GCM10022204_11920</name>
</gene>
<organism evidence="2 3">
    <name type="scientific">Microlunatus aurantiacus</name>
    <dbReference type="NCBI Taxonomy" id="446786"/>
    <lineage>
        <taxon>Bacteria</taxon>
        <taxon>Bacillati</taxon>
        <taxon>Actinomycetota</taxon>
        <taxon>Actinomycetes</taxon>
        <taxon>Propionibacteriales</taxon>
        <taxon>Propionibacteriaceae</taxon>
        <taxon>Microlunatus</taxon>
    </lineage>
</organism>
<comment type="caution">
    <text evidence="2">The sequence shown here is derived from an EMBL/GenBank/DDBJ whole genome shotgun (WGS) entry which is preliminary data.</text>
</comment>
<evidence type="ECO:0000313" key="2">
    <source>
        <dbReference type="EMBL" id="GAA3697511.1"/>
    </source>
</evidence>
<reference evidence="3" key="1">
    <citation type="journal article" date="2019" name="Int. J. Syst. Evol. Microbiol.">
        <title>The Global Catalogue of Microorganisms (GCM) 10K type strain sequencing project: providing services to taxonomists for standard genome sequencing and annotation.</title>
        <authorList>
            <consortium name="The Broad Institute Genomics Platform"/>
            <consortium name="The Broad Institute Genome Sequencing Center for Infectious Disease"/>
            <person name="Wu L."/>
            <person name="Ma J."/>
        </authorList>
    </citation>
    <scope>NUCLEOTIDE SEQUENCE [LARGE SCALE GENOMIC DNA]</scope>
    <source>
        <strain evidence="3">JCM 16548</strain>
    </source>
</reference>
<dbReference type="EMBL" id="BAAAYX010000003">
    <property type="protein sequence ID" value="GAA3697511.1"/>
    <property type="molecule type" value="Genomic_DNA"/>
</dbReference>
<sequence>MRQLAGGLNRGWLAVIGVLLLLAGVAGALATTGVLGRLLEAGGTGWSAPAGGSPVVDGAATGLLAQPVAIVALAVLGVILAVLGLAWLLAQIPRTNAAQPYRLHDDAVSGLTVCPPEVLATAVADDIRTYAGVNAASAVIRGTSGAPELTVKVSADDRTDLRSLLTAIRTEAAANLSTALDAPIARLGVQLDIDRGKRTTSSVTL</sequence>
<name>A0ABP7D0K1_9ACTN</name>
<keyword evidence="1" id="KW-0812">Transmembrane</keyword>
<proteinExistence type="predicted"/>
<protein>
    <recommendedName>
        <fullName evidence="4">Alkaline shock response membrane anchor protein AmaP</fullName>
    </recommendedName>
</protein>
<keyword evidence="1" id="KW-0472">Membrane</keyword>
<evidence type="ECO:0000256" key="1">
    <source>
        <dbReference type="SAM" id="Phobius"/>
    </source>
</evidence>
<keyword evidence="3" id="KW-1185">Reference proteome</keyword>
<feature type="transmembrane region" description="Helical" evidence="1">
    <location>
        <begin position="68"/>
        <end position="90"/>
    </location>
</feature>
<evidence type="ECO:0008006" key="4">
    <source>
        <dbReference type="Google" id="ProtNLM"/>
    </source>
</evidence>
<keyword evidence="1" id="KW-1133">Transmembrane helix</keyword>
<dbReference type="Proteomes" id="UP001500051">
    <property type="component" value="Unassembled WGS sequence"/>
</dbReference>
<dbReference type="RefSeq" id="WP_344811388.1">
    <property type="nucleotide sequence ID" value="NZ_BAAAYX010000003.1"/>
</dbReference>
<accession>A0ABP7D0K1</accession>
<evidence type="ECO:0000313" key="3">
    <source>
        <dbReference type="Proteomes" id="UP001500051"/>
    </source>
</evidence>